<evidence type="ECO:0000313" key="2">
    <source>
        <dbReference type="EMBL" id="SHH71140.1"/>
    </source>
</evidence>
<dbReference type="PANTHER" id="PTHR47099:SF1">
    <property type="entry name" value="METHYLCOBAMIDE:COM METHYLTRANSFERASE MTBA"/>
    <property type="match status" value="1"/>
</dbReference>
<dbReference type="EMBL" id="FQXP01000004">
    <property type="protein sequence ID" value="SHH71140.1"/>
    <property type="molecule type" value="Genomic_DNA"/>
</dbReference>
<name>A0A1M5V7F1_9CLOT</name>
<gene>
    <name evidence="2" type="ORF">SAMN02745196_01150</name>
</gene>
<reference evidence="2 3" key="1">
    <citation type="submission" date="2016-11" db="EMBL/GenBank/DDBJ databases">
        <authorList>
            <person name="Jaros S."/>
            <person name="Januszkiewicz K."/>
            <person name="Wedrychowicz H."/>
        </authorList>
    </citation>
    <scope>NUCLEOTIDE SEQUENCE [LARGE SCALE GENOMIC DNA]</scope>
    <source>
        <strain evidence="2 3">DSM 3089</strain>
    </source>
</reference>
<dbReference type="Gene3D" id="3.20.20.210">
    <property type="match status" value="1"/>
</dbReference>
<dbReference type="InterPro" id="IPR052024">
    <property type="entry name" value="Methanogen_methyltrans"/>
</dbReference>
<dbReference type="PANTHER" id="PTHR47099">
    <property type="entry name" value="METHYLCOBAMIDE:COM METHYLTRANSFERASE MTBA"/>
    <property type="match status" value="1"/>
</dbReference>
<sequence>MDYQELRCESENYKDTMSNGERMRAYMKGEEVDRIPFTFSGNDTLISLYGYSMEQFRESFEVQCEMVRNIERDFGVFAAGVGPGLKGIGEALGSKIIYPENSIEYVDEHVLKDYSDLDNMKVVDPYTNPVLKKMMDRIRNYREVFGEKLPIGTGVAGPLSTAIAIRKTELVMRDMIKNKERLHQLLDYSVKCNLAWIQALKDEFGIVGVGLADPATSTSLISEKQFDEFTTPHMKDLLEGIVKITGREPGLHICGKTKAIWHKLSDIGFKTFSVDNYEDLEQLKLAVGDKMSISGNVPPVEVLKNGSIDDVIESVRQCLLKGSDSPMGYTLAFGCQIPLGVPRENLEAYMFAARKYGRGAQKGKLCKGLL</sequence>
<dbReference type="RefSeq" id="WP_072830954.1">
    <property type="nucleotide sequence ID" value="NZ_FQXP01000004.1"/>
</dbReference>
<dbReference type="SUPFAM" id="SSF51726">
    <property type="entry name" value="UROD/MetE-like"/>
    <property type="match status" value="1"/>
</dbReference>
<dbReference type="AlphaFoldDB" id="A0A1M5V7F1"/>
<dbReference type="InterPro" id="IPR038071">
    <property type="entry name" value="UROD/MetE-like_sf"/>
</dbReference>
<dbReference type="CDD" id="cd03465">
    <property type="entry name" value="URO-D_like"/>
    <property type="match status" value="1"/>
</dbReference>
<proteinExistence type="predicted"/>
<protein>
    <submittedName>
        <fullName evidence="2">Uroporphyrinogen decarboxylase</fullName>
    </submittedName>
</protein>
<evidence type="ECO:0000259" key="1">
    <source>
        <dbReference type="Pfam" id="PF01208"/>
    </source>
</evidence>
<dbReference type="GO" id="GO:0006779">
    <property type="term" value="P:porphyrin-containing compound biosynthetic process"/>
    <property type="evidence" value="ECO:0007669"/>
    <property type="project" value="InterPro"/>
</dbReference>
<evidence type="ECO:0000313" key="3">
    <source>
        <dbReference type="Proteomes" id="UP000184526"/>
    </source>
</evidence>
<feature type="domain" description="Uroporphyrinogen decarboxylase (URO-D)" evidence="1">
    <location>
        <begin position="21"/>
        <end position="356"/>
    </location>
</feature>
<accession>A0A1M5V7F1</accession>
<dbReference type="InterPro" id="IPR000257">
    <property type="entry name" value="Uroporphyrinogen_deCOase"/>
</dbReference>
<dbReference type="GO" id="GO:0004853">
    <property type="term" value="F:uroporphyrinogen decarboxylase activity"/>
    <property type="evidence" value="ECO:0007669"/>
    <property type="project" value="InterPro"/>
</dbReference>
<dbReference type="STRING" id="1121306.SAMN02745196_01150"/>
<dbReference type="OrthoDB" id="9780425at2"/>
<dbReference type="Pfam" id="PF01208">
    <property type="entry name" value="URO-D"/>
    <property type="match status" value="1"/>
</dbReference>
<organism evidence="2 3">
    <name type="scientific">Clostridium collagenovorans DSM 3089</name>
    <dbReference type="NCBI Taxonomy" id="1121306"/>
    <lineage>
        <taxon>Bacteria</taxon>
        <taxon>Bacillati</taxon>
        <taxon>Bacillota</taxon>
        <taxon>Clostridia</taxon>
        <taxon>Eubacteriales</taxon>
        <taxon>Clostridiaceae</taxon>
        <taxon>Clostridium</taxon>
    </lineage>
</organism>
<keyword evidence="3" id="KW-1185">Reference proteome</keyword>
<dbReference type="Proteomes" id="UP000184526">
    <property type="component" value="Unassembled WGS sequence"/>
</dbReference>